<evidence type="ECO:0000256" key="1">
    <source>
        <dbReference type="ARBA" id="ARBA00023015"/>
    </source>
</evidence>
<dbReference type="RefSeq" id="WP_023194849.1">
    <property type="nucleotide sequence ID" value="NZ_CP029041.1"/>
</dbReference>
<accession>A0A603DUR8</accession>
<dbReference type="AlphaFoldDB" id="A0A603DUR8"/>
<evidence type="ECO:0000313" key="4">
    <source>
        <dbReference type="EMBL" id="ECB5310337.1"/>
    </source>
</evidence>
<evidence type="ECO:0000256" key="2">
    <source>
        <dbReference type="ARBA" id="ARBA00023163"/>
    </source>
</evidence>
<feature type="domain" description="HTH araC/xylS-type" evidence="3">
    <location>
        <begin position="161"/>
        <end position="258"/>
    </location>
</feature>
<gene>
    <name evidence="4" type="ORF">EYJ94_00420</name>
    <name evidence="5" type="ORF">G4F94_10780</name>
</gene>
<reference evidence="4" key="1">
    <citation type="submission" date="2019-02" db="EMBL/GenBank/DDBJ databases">
        <authorList>
            <consortium name="GenomeTrakr network: Whole genome sequencing for foodborne pathogen traceback"/>
        </authorList>
    </citation>
    <scope>NUCLEOTIDE SEQUENCE [LARGE SCALE GENOMIC DNA]</scope>
    <source>
        <strain evidence="4">FSIS11917602</strain>
    </source>
</reference>
<dbReference type="InterPro" id="IPR011051">
    <property type="entry name" value="RmlC_Cupin_sf"/>
</dbReference>
<sequence>MEWTSLNIAHHITAPPNPLAIRKEFIPAAHCFPEHKHKWHQVVYATAGDLMVKTIEQSFLISPKLQAVWLPAGTQHQVGSSQGAYFNSLWIANDAHNQFDMSEPTIFDVSPFLKALILEISDRRINDEVYIEKLIQLILYHLGNVRSAQFILPWPQNRSLVKICESLCENPSDTRSQEEWCHELGMSGRTLSRRFTIETGMSLRSWKKRLRLMKAIELLDCGKGVTEIAIDLGYSSSSAFVYAFHLTMGHAPLDYMKRRY</sequence>
<dbReference type="SUPFAM" id="SSF51182">
    <property type="entry name" value="RmlC-like cupins"/>
    <property type="match status" value="1"/>
</dbReference>
<reference evidence="5" key="2">
    <citation type="submission" date="2020-04" db="EMBL/GenBank/DDBJ databases">
        <title>Closed genome sequences and antimicrobial resistance profile of eight wild bird Salmonella strains obtained with MinIon and MiSeq sequencing.</title>
        <authorList>
            <person name="Naushad S."/>
            <person name="Duceppe M.-O."/>
            <person name="Dupras A.A."/>
            <person name="Gao R."/>
            <person name="Ogunremi D."/>
        </authorList>
    </citation>
    <scope>NUCLEOTIDE SEQUENCE</scope>
    <source>
        <strain evidence="5">OLF-FSR1_WB_Quail_SW-70</strain>
    </source>
</reference>
<dbReference type="CDD" id="cd06124">
    <property type="entry name" value="cupin_NimR-like_N"/>
    <property type="match status" value="1"/>
</dbReference>
<dbReference type="InterPro" id="IPR018060">
    <property type="entry name" value="HTH_AraC"/>
</dbReference>
<dbReference type="PANTHER" id="PTHR11019">
    <property type="entry name" value="HTH-TYPE TRANSCRIPTIONAL REGULATOR NIMR"/>
    <property type="match status" value="1"/>
</dbReference>
<keyword evidence="1" id="KW-0805">Transcription regulation</keyword>
<dbReference type="EMBL" id="AAHXWK010000001">
    <property type="protein sequence ID" value="ECB5310337.1"/>
    <property type="molecule type" value="Genomic_DNA"/>
</dbReference>
<dbReference type="PANTHER" id="PTHR11019:SF199">
    <property type="entry name" value="HTH-TYPE TRANSCRIPTIONAL REGULATOR NIMR"/>
    <property type="match status" value="1"/>
</dbReference>
<name>A0A603DUR8_SALET</name>
<dbReference type="GO" id="GO:0003700">
    <property type="term" value="F:DNA-binding transcription factor activity"/>
    <property type="evidence" value="ECO:0007669"/>
    <property type="project" value="InterPro"/>
</dbReference>
<dbReference type="SUPFAM" id="SSF46689">
    <property type="entry name" value="Homeodomain-like"/>
    <property type="match status" value="1"/>
</dbReference>
<dbReference type="InterPro" id="IPR009057">
    <property type="entry name" value="Homeodomain-like_sf"/>
</dbReference>
<dbReference type="Gene3D" id="1.10.10.60">
    <property type="entry name" value="Homeodomain-like"/>
    <property type="match status" value="1"/>
</dbReference>
<protein>
    <submittedName>
        <fullName evidence="4">AraC family transcriptional regulator</fullName>
    </submittedName>
</protein>
<proteinExistence type="predicted"/>
<dbReference type="Gene3D" id="2.60.120.10">
    <property type="entry name" value="Jelly Rolls"/>
    <property type="match status" value="1"/>
</dbReference>
<dbReference type="SMART" id="SM00342">
    <property type="entry name" value="HTH_ARAC"/>
    <property type="match status" value="1"/>
</dbReference>
<dbReference type="PROSITE" id="PS01124">
    <property type="entry name" value="HTH_ARAC_FAMILY_2"/>
    <property type="match status" value="1"/>
</dbReference>
<dbReference type="InterPro" id="IPR014710">
    <property type="entry name" value="RmlC-like_jellyroll"/>
</dbReference>
<evidence type="ECO:0000313" key="5">
    <source>
        <dbReference type="EMBL" id="QJC00775.1"/>
    </source>
</evidence>
<keyword evidence="2" id="KW-0804">Transcription</keyword>
<dbReference type="Pfam" id="PF12833">
    <property type="entry name" value="HTH_18"/>
    <property type="match status" value="1"/>
</dbReference>
<organism evidence="4">
    <name type="scientific">Salmonella enterica subsp. enterica serovar Worthington</name>
    <dbReference type="NCBI Taxonomy" id="1160769"/>
    <lineage>
        <taxon>Bacteria</taxon>
        <taxon>Pseudomonadati</taxon>
        <taxon>Pseudomonadota</taxon>
        <taxon>Gammaproteobacteria</taxon>
        <taxon>Enterobacterales</taxon>
        <taxon>Enterobacteriaceae</taxon>
        <taxon>Salmonella</taxon>
    </lineage>
</organism>
<dbReference type="EMBL" id="CP051270">
    <property type="protein sequence ID" value="QJC00775.1"/>
    <property type="molecule type" value="Genomic_DNA"/>
</dbReference>
<evidence type="ECO:0000259" key="3">
    <source>
        <dbReference type="PROSITE" id="PS01124"/>
    </source>
</evidence>
<dbReference type="GO" id="GO:0043565">
    <property type="term" value="F:sequence-specific DNA binding"/>
    <property type="evidence" value="ECO:0007669"/>
    <property type="project" value="InterPro"/>
</dbReference>
<dbReference type="Proteomes" id="UP000839608">
    <property type="component" value="Unassembled WGS sequence"/>
</dbReference>